<dbReference type="EMBL" id="VCAU01000033">
    <property type="protein sequence ID" value="KAF9889767.1"/>
    <property type="molecule type" value="Genomic_DNA"/>
</dbReference>
<keyword evidence="5 14" id="KW-0444">Lipid biosynthesis</keyword>
<proteinExistence type="inferred from homology"/>
<comment type="caution">
    <text evidence="15">The sequence shown here is derived from an EMBL/GenBank/DDBJ whole genome shotgun (WGS) entry which is preliminary data.</text>
</comment>
<keyword evidence="7 14" id="KW-0276">Fatty acid metabolism</keyword>
<evidence type="ECO:0000256" key="12">
    <source>
        <dbReference type="ARBA" id="ARBA00023239"/>
    </source>
</evidence>
<evidence type="ECO:0000256" key="9">
    <source>
        <dbReference type="ARBA" id="ARBA00023098"/>
    </source>
</evidence>
<keyword evidence="11 14" id="KW-0275">Fatty acid biosynthesis</keyword>
<comment type="function">
    <text evidence="14">Catalyzes the third of the four reactions of the long-chain fatty acids elongation cycle. This endoplasmic reticulum-bound enzymatic process, allows the addition of two carbons to the chain of long- and very long-chain fatty acids/VLCFAs per cycle. This enzyme catalyzes the dehydration of the 3-hydroxyacyl-CoA intermediate into trans-2,3-enoyl-CoA, within each cycle of fatty acid elongation. Thereby, it participates to the production of VLCFAs of different chain lengths that are involved in multiple biological processes as precursors of membrane lipids and lipid mediators.</text>
</comment>
<dbReference type="AlphaFoldDB" id="A0AAD4GUI2"/>
<evidence type="ECO:0000256" key="4">
    <source>
        <dbReference type="ARBA" id="ARBA00013122"/>
    </source>
</evidence>
<dbReference type="EC" id="4.2.1.134" evidence="4 14"/>
<dbReference type="GO" id="GO:0030148">
    <property type="term" value="P:sphingolipid biosynthetic process"/>
    <property type="evidence" value="ECO:0007669"/>
    <property type="project" value="TreeGrafter"/>
</dbReference>
<keyword evidence="6 14" id="KW-0812">Transmembrane</keyword>
<evidence type="ECO:0000256" key="3">
    <source>
        <dbReference type="ARBA" id="ARBA00007811"/>
    </source>
</evidence>
<evidence type="ECO:0000256" key="10">
    <source>
        <dbReference type="ARBA" id="ARBA00023136"/>
    </source>
</evidence>
<evidence type="ECO:0000313" key="16">
    <source>
        <dbReference type="Proteomes" id="UP001194746"/>
    </source>
</evidence>
<feature type="transmembrane region" description="Helical" evidence="14">
    <location>
        <begin position="204"/>
        <end position="226"/>
    </location>
</feature>
<dbReference type="Proteomes" id="UP001194746">
    <property type="component" value="Unassembled WGS sequence"/>
</dbReference>
<evidence type="ECO:0000313" key="15">
    <source>
        <dbReference type="EMBL" id="KAF9889767.1"/>
    </source>
</evidence>
<evidence type="ECO:0000256" key="1">
    <source>
        <dbReference type="ARBA" id="ARBA00004141"/>
    </source>
</evidence>
<feature type="transmembrane region" description="Helical" evidence="14">
    <location>
        <begin position="174"/>
        <end position="192"/>
    </location>
</feature>
<keyword evidence="12 14" id="KW-0456">Lyase</keyword>
<name>A0AAD4GUI2_ASPNN</name>
<protein>
    <recommendedName>
        <fullName evidence="4 14">Very-long-chain (3R)-3-hydroxyacyl-CoA dehydratase</fullName>
        <ecNumber evidence="4 14">4.2.1.134</ecNumber>
    </recommendedName>
</protein>
<organism evidence="15 16">
    <name type="scientific">Aspergillus nanangensis</name>
    <dbReference type="NCBI Taxonomy" id="2582783"/>
    <lineage>
        <taxon>Eukaryota</taxon>
        <taxon>Fungi</taxon>
        <taxon>Dikarya</taxon>
        <taxon>Ascomycota</taxon>
        <taxon>Pezizomycotina</taxon>
        <taxon>Eurotiomycetes</taxon>
        <taxon>Eurotiomycetidae</taxon>
        <taxon>Eurotiales</taxon>
        <taxon>Aspergillaceae</taxon>
        <taxon>Aspergillus</taxon>
        <taxon>Aspergillus subgen. Circumdati</taxon>
    </lineage>
</organism>
<dbReference type="InterPro" id="IPR007482">
    <property type="entry name" value="Tyr_Pase-like_PTPLA"/>
</dbReference>
<reference evidence="15" key="1">
    <citation type="journal article" date="2019" name="Beilstein J. Org. Chem.">
        <title>Nanangenines: drimane sesquiterpenoids as the dominant metabolite cohort of a novel Australian fungus, Aspergillus nanangensis.</title>
        <authorList>
            <person name="Lacey H.J."/>
            <person name="Gilchrist C.L.M."/>
            <person name="Crombie A."/>
            <person name="Kalaitzis J.A."/>
            <person name="Vuong D."/>
            <person name="Rutledge P.J."/>
            <person name="Turner P."/>
            <person name="Pitt J.I."/>
            <person name="Lacey E."/>
            <person name="Chooi Y.H."/>
            <person name="Piggott A.M."/>
        </authorList>
    </citation>
    <scope>NUCLEOTIDE SEQUENCE</scope>
    <source>
        <strain evidence="15">MST-FP2251</strain>
    </source>
</reference>
<evidence type="ECO:0000256" key="8">
    <source>
        <dbReference type="ARBA" id="ARBA00022989"/>
    </source>
</evidence>
<dbReference type="GO" id="GO:0102158">
    <property type="term" value="F:very-long-chain (3R)-3-hydroxyacyl-CoA dehydratase activity"/>
    <property type="evidence" value="ECO:0007669"/>
    <property type="project" value="UniProtKB-EC"/>
</dbReference>
<keyword evidence="10 14" id="KW-0472">Membrane</keyword>
<dbReference type="GO" id="GO:0030497">
    <property type="term" value="P:fatty acid elongation"/>
    <property type="evidence" value="ECO:0007669"/>
    <property type="project" value="TreeGrafter"/>
</dbReference>
<dbReference type="PANTHER" id="PTHR11035">
    <property type="entry name" value="VERY-LONG-CHAIN (3R)-3-HYDROXYACYL-COA DEHYDRATASE"/>
    <property type="match status" value="1"/>
</dbReference>
<dbReference type="PANTHER" id="PTHR11035:SF3">
    <property type="entry name" value="VERY-LONG-CHAIN (3R)-3-HYDROXYACYL-COA DEHYDRATASE"/>
    <property type="match status" value="1"/>
</dbReference>
<evidence type="ECO:0000256" key="11">
    <source>
        <dbReference type="ARBA" id="ARBA00023160"/>
    </source>
</evidence>
<comment type="caution">
    <text evidence="14">Lacks conserved residue(s) required for the propagation of feature annotation.</text>
</comment>
<sequence>MPPKTKPGPTGLTKLYLLAYNATSFALWATCTLQGAYLLQQSITTTNNFDNIPTIFNAIYTPLLTTTQTLAVLEILHSLLGVVRAPLVTTAMQVASRLLLVWGVMYLFHEQGDGKGIVGGEAGVGEAKVGDFAFLGCLAAWGVTECIRYGFFALQVQGTGVPGWWTWLRYNTFYVLYPLGITSECVLVVKALGPAVDFHPLYRWFLVVVLAIYVPGSYVLYTHMIAQRKKVMKKRAD</sequence>
<keyword evidence="9 14" id="KW-0443">Lipid metabolism</keyword>
<evidence type="ECO:0000256" key="7">
    <source>
        <dbReference type="ARBA" id="ARBA00022832"/>
    </source>
</evidence>
<comment type="pathway">
    <text evidence="2 14">Lipid metabolism; fatty acid biosynthesis.</text>
</comment>
<evidence type="ECO:0000256" key="13">
    <source>
        <dbReference type="ARBA" id="ARBA00036671"/>
    </source>
</evidence>
<gene>
    <name evidence="15" type="ORF">FE257_007073</name>
</gene>
<keyword evidence="8 14" id="KW-1133">Transmembrane helix</keyword>
<comment type="catalytic activity">
    <reaction evidence="13 14">
        <text>a very-long-chain (3R)-3-hydroxyacyl-CoA = a very-long-chain (2E)-enoyl-CoA + H2O</text>
        <dbReference type="Rhea" id="RHEA:45812"/>
        <dbReference type="ChEBI" id="CHEBI:15377"/>
        <dbReference type="ChEBI" id="CHEBI:83728"/>
        <dbReference type="ChEBI" id="CHEBI:85440"/>
        <dbReference type="EC" id="4.2.1.134"/>
    </reaction>
</comment>
<evidence type="ECO:0000256" key="5">
    <source>
        <dbReference type="ARBA" id="ARBA00022516"/>
    </source>
</evidence>
<reference evidence="15" key="2">
    <citation type="submission" date="2020-02" db="EMBL/GenBank/DDBJ databases">
        <authorList>
            <person name="Gilchrist C.L.M."/>
            <person name="Chooi Y.-H."/>
        </authorList>
    </citation>
    <scope>NUCLEOTIDE SEQUENCE</scope>
    <source>
        <strain evidence="15">MST-FP2251</strain>
    </source>
</reference>
<keyword evidence="14" id="KW-0256">Endoplasmic reticulum</keyword>
<evidence type="ECO:0000256" key="6">
    <source>
        <dbReference type="ARBA" id="ARBA00022692"/>
    </source>
</evidence>
<evidence type="ECO:0000256" key="2">
    <source>
        <dbReference type="ARBA" id="ARBA00005194"/>
    </source>
</evidence>
<accession>A0AAD4GUI2</accession>
<dbReference type="Pfam" id="PF04387">
    <property type="entry name" value="PTPLA"/>
    <property type="match status" value="1"/>
</dbReference>
<dbReference type="GO" id="GO:0005789">
    <property type="term" value="C:endoplasmic reticulum membrane"/>
    <property type="evidence" value="ECO:0007669"/>
    <property type="project" value="UniProtKB-SubCell"/>
</dbReference>
<dbReference type="GO" id="GO:0042761">
    <property type="term" value="P:very long-chain fatty acid biosynthetic process"/>
    <property type="evidence" value="ECO:0007669"/>
    <property type="project" value="TreeGrafter"/>
</dbReference>
<feature type="transmembrane region" description="Helical" evidence="14">
    <location>
        <begin position="15"/>
        <end position="39"/>
    </location>
</feature>
<evidence type="ECO:0000256" key="14">
    <source>
        <dbReference type="RuleBase" id="RU363109"/>
    </source>
</evidence>
<comment type="similarity">
    <text evidence="3 14">Belongs to the very long-chain fatty acids dehydratase HACD family.</text>
</comment>
<comment type="subcellular location">
    <subcellularLocation>
        <location evidence="14">Endoplasmic reticulum membrane</location>
        <topology evidence="14">Multi-pass membrane protein</topology>
    </subcellularLocation>
    <subcellularLocation>
        <location evidence="1">Membrane</location>
        <topology evidence="1">Multi-pass membrane protein</topology>
    </subcellularLocation>
</comment>
<keyword evidence="16" id="KW-1185">Reference proteome</keyword>